<sequence>MPKLSDAQAALLTAAAVRPDLNIFPVPETVRLRGAALDRTLRALLSRGLIRESGMSGGRKRQKPGTHALLIAPAGLAAIGVEAPEARPNETGDAPVPKTRPGGKLGVLLDAVARPGGATLDDLVATLGWLPRTTRAALVRLRQRGFDVRLADMGGRRAYRLAPAA</sequence>
<dbReference type="Pfam" id="PF11994">
    <property type="entry name" value="DUF3489"/>
    <property type="match status" value="1"/>
</dbReference>
<name>A0A501WLC9_9RHOB</name>
<proteinExistence type="predicted"/>
<organism evidence="1 2">
    <name type="scientific">Amaricoccus solimangrovi</name>
    <dbReference type="NCBI Taxonomy" id="2589815"/>
    <lineage>
        <taxon>Bacteria</taxon>
        <taxon>Pseudomonadati</taxon>
        <taxon>Pseudomonadota</taxon>
        <taxon>Alphaproteobacteria</taxon>
        <taxon>Rhodobacterales</taxon>
        <taxon>Paracoccaceae</taxon>
        <taxon>Amaricoccus</taxon>
    </lineage>
</organism>
<accession>A0A501WLC9</accession>
<evidence type="ECO:0000313" key="1">
    <source>
        <dbReference type="EMBL" id="TPE48944.1"/>
    </source>
</evidence>
<evidence type="ECO:0000313" key="2">
    <source>
        <dbReference type="Proteomes" id="UP000319255"/>
    </source>
</evidence>
<dbReference type="InterPro" id="IPR021880">
    <property type="entry name" value="DUF3489"/>
</dbReference>
<dbReference type="AlphaFoldDB" id="A0A501WLC9"/>
<dbReference type="EMBL" id="VFRP01000018">
    <property type="protein sequence ID" value="TPE48944.1"/>
    <property type="molecule type" value="Genomic_DNA"/>
</dbReference>
<dbReference type="OrthoDB" id="7206991at2"/>
<keyword evidence="2" id="KW-1185">Reference proteome</keyword>
<reference evidence="1 2" key="1">
    <citation type="submission" date="2019-06" db="EMBL/GenBank/DDBJ databases">
        <title>A novel bacterium of genus Amaricoccus, isolated from marine sediment.</title>
        <authorList>
            <person name="Huang H."/>
            <person name="Mo K."/>
            <person name="Hu Y."/>
        </authorList>
    </citation>
    <scope>NUCLEOTIDE SEQUENCE [LARGE SCALE GENOMIC DNA]</scope>
    <source>
        <strain evidence="1 2">HB172011</strain>
    </source>
</reference>
<dbReference type="RefSeq" id="WP_140455161.1">
    <property type="nucleotide sequence ID" value="NZ_VFRP01000018.1"/>
</dbReference>
<comment type="caution">
    <text evidence="1">The sequence shown here is derived from an EMBL/GenBank/DDBJ whole genome shotgun (WGS) entry which is preliminary data.</text>
</comment>
<protein>
    <submittedName>
        <fullName evidence="1">DUF3489 domain-containing protein</fullName>
    </submittedName>
</protein>
<dbReference type="Proteomes" id="UP000319255">
    <property type="component" value="Unassembled WGS sequence"/>
</dbReference>
<gene>
    <name evidence="1" type="ORF">FJM51_16075</name>
</gene>